<reference evidence="1" key="1">
    <citation type="journal article" date="2014" name="Int. J. Syst. Evol. Microbiol.">
        <title>Complete genome sequence of Corynebacterium casei LMG S-19264T (=DSM 44701T), isolated from a smear-ripened cheese.</title>
        <authorList>
            <consortium name="US DOE Joint Genome Institute (JGI-PGF)"/>
            <person name="Walter F."/>
            <person name="Albersmeier A."/>
            <person name="Kalinowski J."/>
            <person name="Ruckert C."/>
        </authorList>
    </citation>
    <scope>NUCLEOTIDE SEQUENCE</scope>
    <source>
        <strain evidence="1">KCTC 12711</strain>
    </source>
</reference>
<evidence type="ECO:0000313" key="2">
    <source>
        <dbReference type="Proteomes" id="UP000614811"/>
    </source>
</evidence>
<sequence length="63" mass="7236">MLLRSHYLEVACLQASETQLNQPVLAFDLLAIHAWQLLILVQRYKSVYTVCKHLFLAQVSGLH</sequence>
<name>A0A918RM22_9GAMM</name>
<dbReference type="RefSeq" id="WP_189399052.1">
    <property type="nucleotide sequence ID" value="NZ_BMXA01000002.1"/>
</dbReference>
<dbReference type="EMBL" id="BMXA01000002">
    <property type="protein sequence ID" value="GHA03702.1"/>
    <property type="molecule type" value="Genomic_DNA"/>
</dbReference>
<accession>A0A918RM22</accession>
<gene>
    <name evidence="1" type="ORF">GCM10008090_11090</name>
</gene>
<proteinExistence type="predicted"/>
<organism evidence="1 2">
    <name type="scientific">Arenicella chitinivorans</name>
    <dbReference type="NCBI Taxonomy" id="1329800"/>
    <lineage>
        <taxon>Bacteria</taxon>
        <taxon>Pseudomonadati</taxon>
        <taxon>Pseudomonadota</taxon>
        <taxon>Gammaproteobacteria</taxon>
        <taxon>Arenicellales</taxon>
        <taxon>Arenicellaceae</taxon>
        <taxon>Arenicella</taxon>
    </lineage>
</organism>
<dbReference type="Proteomes" id="UP000614811">
    <property type="component" value="Unassembled WGS sequence"/>
</dbReference>
<reference evidence="1" key="2">
    <citation type="submission" date="2020-09" db="EMBL/GenBank/DDBJ databases">
        <authorList>
            <person name="Sun Q."/>
            <person name="Kim S."/>
        </authorList>
    </citation>
    <scope>NUCLEOTIDE SEQUENCE</scope>
    <source>
        <strain evidence="1">KCTC 12711</strain>
    </source>
</reference>
<keyword evidence="2" id="KW-1185">Reference proteome</keyword>
<dbReference type="AlphaFoldDB" id="A0A918RM22"/>
<comment type="caution">
    <text evidence="1">The sequence shown here is derived from an EMBL/GenBank/DDBJ whole genome shotgun (WGS) entry which is preliminary data.</text>
</comment>
<protein>
    <submittedName>
        <fullName evidence="1">Uncharacterized protein</fullName>
    </submittedName>
</protein>
<evidence type="ECO:0000313" key="1">
    <source>
        <dbReference type="EMBL" id="GHA03702.1"/>
    </source>
</evidence>